<comment type="caution">
    <text evidence="2">The sequence shown here is derived from an EMBL/GenBank/DDBJ whole genome shotgun (WGS) entry which is preliminary data.</text>
</comment>
<protein>
    <submittedName>
        <fullName evidence="2">Uncharacterized protein</fullName>
    </submittedName>
</protein>
<reference evidence="2 3" key="1">
    <citation type="submission" date="2017-11" db="EMBL/GenBank/DDBJ databases">
        <title>De-novo sequencing of pomegranate (Punica granatum L.) genome.</title>
        <authorList>
            <person name="Akparov Z."/>
            <person name="Amiraslanov A."/>
            <person name="Hajiyeva S."/>
            <person name="Abbasov M."/>
            <person name="Kaur K."/>
            <person name="Hamwieh A."/>
            <person name="Solovyev V."/>
            <person name="Salamov A."/>
            <person name="Braich B."/>
            <person name="Kosarev P."/>
            <person name="Mahmoud A."/>
            <person name="Hajiyev E."/>
            <person name="Babayeva S."/>
            <person name="Izzatullayeva V."/>
            <person name="Mammadov A."/>
            <person name="Mammadov A."/>
            <person name="Sharifova S."/>
            <person name="Ojaghi J."/>
            <person name="Eynullazada K."/>
            <person name="Bayramov B."/>
            <person name="Abdulazimova A."/>
            <person name="Shahmuradov I."/>
        </authorList>
    </citation>
    <scope>NUCLEOTIDE SEQUENCE [LARGE SCALE GENOMIC DNA]</scope>
    <source>
        <strain evidence="3">cv. AG2017</strain>
        <tissue evidence="2">Leaf</tissue>
    </source>
</reference>
<dbReference type="AlphaFoldDB" id="A0A2I0IWK4"/>
<name>A0A2I0IWK4_PUNGR</name>
<evidence type="ECO:0000313" key="3">
    <source>
        <dbReference type="Proteomes" id="UP000233551"/>
    </source>
</evidence>
<proteinExistence type="predicted"/>
<sequence length="191" mass="21449">MGRANETRTRTGSPFSSIDRGVSDSLTPRVSVNHGMTIMPLEDKITRFSPSSHLRFRVSLRLPSHLRFQVLVRLRFRIFEFQSETPSFTQSAFHPRFQVSLRRSSVKIQPKLTSPVPSFSATSEPSPIPSFSPTSLPNFRVSVRDSKLHSVRFSSEVPSFSPAVLCEDSAQAHISGSEFLCDFRAISDSKF</sequence>
<feature type="region of interest" description="Disordered" evidence="1">
    <location>
        <begin position="1"/>
        <end position="22"/>
    </location>
</feature>
<evidence type="ECO:0000313" key="2">
    <source>
        <dbReference type="EMBL" id="PKI48355.1"/>
    </source>
</evidence>
<dbReference type="EMBL" id="PGOL01002402">
    <property type="protein sequence ID" value="PKI48355.1"/>
    <property type="molecule type" value="Genomic_DNA"/>
</dbReference>
<gene>
    <name evidence="2" type="ORF">CRG98_031253</name>
</gene>
<keyword evidence="3" id="KW-1185">Reference proteome</keyword>
<accession>A0A2I0IWK4</accession>
<evidence type="ECO:0000256" key="1">
    <source>
        <dbReference type="SAM" id="MobiDB-lite"/>
    </source>
</evidence>
<organism evidence="2 3">
    <name type="scientific">Punica granatum</name>
    <name type="common">Pomegranate</name>
    <dbReference type="NCBI Taxonomy" id="22663"/>
    <lineage>
        <taxon>Eukaryota</taxon>
        <taxon>Viridiplantae</taxon>
        <taxon>Streptophyta</taxon>
        <taxon>Embryophyta</taxon>
        <taxon>Tracheophyta</taxon>
        <taxon>Spermatophyta</taxon>
        <taxon>Magnoliopsida</taxon>
        <taxon>eudicotyledons</taxon>
        <taxon>Gunneridae</taxon>
        <taxon>Pentapetalae</taxon>
        <taxon>rosids</taxon>
        <taxon>malvids</taxon>
        <taxon>Myrtales</taxon>
        <taxon>Lythraceae</taxon>
        <taxon>Punica</taxon>
    </lineage>
</organism>
<dbReference type="Proteomes" id="UP000233551">
    <property type="component" value="Unassembled WGS sequence"/>
</dbReference>